<keyword evidence="2" id="KW-1133">Transmembrane helix</keyword>
<keyword evidence="1" id="KW-0378">Hydrolase</keyword>
<feature type="transmembrane region" description="Helical" evidence="2">
    <location>
        <begin position="12"/>
        <end position="30"/>
    </location>
</feature>
<evidence type="ECO:0000256" key="2">
    <source>
        <dbReference type="SAM" id="Phobius"/>
    </source>
</evidence>
<evidence type="ECO:0000313" key="3">
    <source>
        <dbReference type="EMBL" id="PIR43420.1"/>
    </source>
</evidence>
<accession>A0A2H0RAD7</accession>
<dbReference type="Gene3D" id="2.40.260.10">
    <property type="entry name" value="Sortase"/>
    <property type="match status" value="1"/>
</dbReference>
<comment type="caution">
    <text evidence="3">The sequence shown here is derived from an EMBL/GenBank/DDBJ whole genome shotgun (WGS) entry which is preliminary data.</text>
</comment>
<sequence length="204" mass="23544">MISINSKKTGKYLILCGLLLVFIIFIPFIYQELKYFTTRPNNDMSVVIDSNKTSVTKHFITPVDKDFSVVIPKIGVNSKVIPNVDYKNSFEYQEKLKYGIAHAKNTVFPGQIGNSFLFAHSSVDFYNAIKYNSVFYLLYKLNKNDKIYAVYKNEIYKYTVSDVKIVNEKDMQYLINNTSTKTLTLMTCWPLGTNYKRLVVIATL</sequence>
<dbReference type="Pfam" id="PF04203">
    <property type="entry name" value="Sortase"/>
    <property type="match status" value="1"/>
</dbReference>
<dbReference type="Proteomes" id="UP000230214">
    <property type="component" value="Unassembled WGS sequence"/>
</dbReference>
<dbReference type="InterPro" id="IPR023365">
    <property type="entry name" value="Sortase_dom-sf"/>
</dbReference>
<dbReference type="SUPFAM" id="SSF63817">
    <property type="entry name" value="Sortase"/>
    <property type="match status" value="1"/>
</dbReference>
<reference evidence="3 4" key="1">
    <citation type="submission" date="2017-09" db="EMBL/GenBank/DDBJ databases">
        <title>Depth-based differentiation of microbial function through sediment-hosted aquifers and enrichment of novel symbionts in the deep terrestrial subsurface.</title>
        <authorList>
            <person name="Probst A.J."/>
            <person name="Ladd B."/>
            <person name="Jarett J.K."/>
            <person name="Geller-Mcgrath D.E."/>
            <person name="Sieber C.M."/>
            <person name="Emerson J.B."/>
            <person name="Anantharaman K."/>
            <person name="Thomas B.C."/>
            <person name="Malmstrom R."/>
            <person name="Stieglmeier M."/>
            <person name="Klingl A."/>
            <person name="Woyke T."/>
            <person name="Ryan C.M."/>
            <person name="Banfield J.F."/>
        </authorList>
    </citation>
    <scope>NUCLEOTIDE SEQUENCE [LARGE SCALE GENOMIC DNA]</scope>
    <source>
        <strain evidence="3">CG10_big_fil_rev_8_21_14_0_10_32_10</strain>
    </source>
</reference>
<organism evidence="3 4">
    <name type="scientific">candidate division WWE3 bacterium CG10_big_fil_rev_8_21_14_0_10_32_10</name>
    <dbReference type="NCBI Taxonomy" id="1975090"/>
    <lineage>
        <taxon>Bacteria</taxon>
        <taxon>Katanobacteria</taxon>
    </lineage>
</organism>
<dbReference type="GO" id="GO:0016787">
    <property type="term" value="F:hydrolase activity"/>
    <property type="evidence" value="ECO:0007669"/>
    <property type="project" value="UniProtKB-KW"/>
</dbReference>
<gene>
    <name evidence="3" type="ORF">COV24_02670</name>
</gene>
<evidence type="ECO:0008006" key="5">
    <source>
        <dbReference type="Google" id="ProtNLM"/>
    </source>
</evidence>
<evidence type="ECO:0000256" key="1">
    <source>
        <dbReference type="ARBA" id="ARBA00022801"/>
    </source>
</evidence>
<dbReference type="EMBL" id="PCXU01000024">
    <property type="protein sequence ID" value="PIR43420.1"/>
    <property type="molecule type" value="Genomic_DNA"/>
</dbReference>
<dbReference type="AlphaFoldDB" id="A0A2H0RAD7"/>
<dbReference type="NCBIfam" id="TIGR01076">
    <property type="entry name" value="sortase_fam"/>
    <property type="match status" value="1"/>
</dbReference>
<proteinExistence type="predicted"/>
<dbReference type="InterPro" id="IPR005754">
    <property type="entry name" value="Sortase"/>
</dbReference>
<name>A0A2H0RAD7_UNCKA</name>
<keyword evidence="2" id="KW-0472">Membrane</keyword>
<keyword evidence="2" id="KW-0812">Transmembrane</keyword>
<protein>
    <recommendedName>
        <fullName evidence="5">Sortase</fullName>
    </recommendedName>
</protein>
<evidence type="ECO:0000313" key="4">
    <source>
        <dbReference type="Proteomes" id="UP000230214"/>
    </source>
</evidence>